<comment type="caution">
    <text evidence="1">The sequence shown here is derived from an EMBL/GenBank/DDBJ whole genome shotgun (WGS) entry which is preliminary data.</text>
</comment>
<evidence type="ECO:0000313" key="1">
    <source>
        <dbReference type="EMBL" id="CAI9923839.1"/>
    </source>
</evidence>
<protein>
    <submittedName>
        <fullName evidence="2">Hypothetical_protein</fullName>
    </submittedName>
</protein>
<dbReference type="Proteomes" id="UP001642409">
    <property type="component" value="Unassembled WGS sequence"/>
</dbReference>
<organism evidence="1">
    <name type="scientific">Hexamita inflata</name>
    <dbReference type="NCBI Taxonomy" id="28002"/>
    <lineage>
        <taxon>Eukaryota</taxon>
        <taxon>Metamonada</taxon>
        <taxon>Diplomonadida</taxon>
        <taxon>Hexamitidae</taxon>
        <taxon>Hexamitinae</taxon>
        <taxon>Hexamita</taxon>
    </lineage>
</organism>
<keyword evidence="3" id="KW-1185">Reference proteome</keyword>
<accession>A0AA86NRA8</accession>
<reference evidence="1" key="1">
    <citation type="submission" date="2023-06" db="EMBL/GenBank/DDBJ databases">
        <authorList>
            <person name="Kurt Z."/>
        </authorList>
    </citation>
    <scope>NUCLEOTIDE SEQUENCE</scope>
</reference>
<evidence type="ECO:0000313" key="2">
    <source>
        <dbReference type="EMBL" id="CAL6044165.1"/>
    </source>
</evidence>
<evidence type="ECO:0000313" key="3">
    <source>
        <dbReference type="Proteomes" id="UP001642409"/>
    </source>
</evidence>
<reference evidence="2 3" key="2">
    <citation type="submission" date="2024-07" db="EMBL/GenBank/DDBJ databases">
        <authorList>
            <person name="Akdeniz Z."/>
        </authorList>
    </citation>
    <scope>NUCLEOTIDE SEQUENCE [LARGE SCALE GENOMIC DNA]</scope>
</reference>
<proteinExistence type="predicted"/>
<dbReference type="AlphaFoldDB" id="A0AA86NRA8"/>
<dbReference type="EMBL" id="CATOUU010000295">
    <property type="protein sequence ID" value="CAI9923839.1"/>
    <property type="molecule type" value="Genomic_DNA"/>
</dbReference>
<name>A0AA86NRA8_9EUKA</name>
<dbReference type="EMBL" id="CAXDID020000159">
    <property type="protein sequence ID" value="CAL6044165.1"/>
    <property type="molecule type" value="Genomic_DNA"/>
</dbReference>
<gene>
    <name evidence="1" type="ORF">HINF_LOCUS11484</name>
    <name evidence="2" type="ORF">HINF_LOCUS40428</name>
</gene>
<sequence length="218" mass="25435">MCSCSIISLMWMQNDASVNMQHQQQCIEMQLIKLTSTTRVSTRGVASLRFRVPLHFTVLVWLKTRQSLLFICNPWSDVLEITEHLWSNFVVPPETGNGAGLSRRWMVQEPGQSAFSTGAICYLYGIYSYNSCQVSSCFTYVIYSYYLNTTKQRSHKISWFANLNYQIYLLGSKICLISGNYLLHFNYFQIENCYELNYKQLYDDQQSFTLQIVSLFQK</sequence>